<organism evidence="2 3">
    <name type="scientific">Marasmius tenuissimus</name>
    <dbReference type="NCBI Taxonomy" id="585030"/>
    <lineage>
        <taxon>Eukaryota</taxon>
        <taxon>Fungi</taxon>
        <taxon>Dikarya</taxon>
        <taxon>Basidiomycota</taxon>
        <taxon>Agaricomycotina</taxon>
        <taxon>Agaricomycetes</taxon>
        <taxon>Agaricomycetidae</taxon>
        <taxon>Agaricales</taxon>
        <taxon>Marasmiineae</taxon>
        <taxon>Marasmiaceae</taxon>
        <taxon>Marasmius</taxon>
    </lineage>
</organism>
<comment type="caution">
    <text evidence="2">The sequence shown here is derived from an EMBL/GenBank/DDBJ whole genome shotgun (WGS) entry which is preliminary data.</text>
</comment>
<sequence length="574" mass="65771">MQRILCEKCQTELPSPRPFEFTYSKFLRSDYSPTDEELSDLKKVLGEEEEQLKRHKEDITILQDKLKRLEAGKSTLESIIKKCQSVVSTKWRLPVGLWELIFSIFCTSLHNYSFKVDYRYTQPVTMPPVIISQVCSRWRGIARSCPRLWSSLSIELNNLSHNIDAPLAAYLEKAKSYPLTIRVERYDRWSTSNEILPLPTQQSRDAWAILAPNLFRCTHLIVRVNNYNFTEAPSGLSFPNLTSLYEEDYGNNGLEQLDETNRPRWYWDAIRAAPKLTEASIYCLHSTDSIPYHQLTSLSLLFISGRIEAEPFFRVLPSCAKLVSLKIVSPNDREMTNIWQPQAIVLPSLRTLSIDTNYCDLPNPLRPSLDENVILSRLFLSLSIQSLTNFSIEFHHEWPLHLTHLLEKCSSSLRRIEITQVLEGRQLPGSAIRDHIIGLLQSLPHLRHLELFFGEKRPVGLPIFRSSIPQDLTPVDNLLWSLLSKLEILGSPALLPKLESLSLSFSDITLNDKITENILNLVSRRLETSSPLKDFCLTRRDAEAFTPSPPLVERINTLKQQGVNVVVERIGPSN</sequence>
<reference evidence="2 3" key="1">
    <citation type="submission" date="2024-05" db="EMBL/GenBank/DDBJ databases">
        <title>A draft genome resource for the thread blight pathogen Marasmius tenuissimus strain MS-2.</title>
        <authorList>
            <person name="Yulfo-Soto G.E."/>
            <person name="Baruah I.K."/>
            <person name="Amoako-Attah I."/>
            <person name="Bukari Y."/>
            <person name="Meinhardt L.W."/>
            <person name="Bailey B.A."/>
            <person name="Cohen S.P."/>
        </authorList>
    </citation>
    <scope>NUCLEOTIDE SEQUENCE [LARGE SCALE GENOMIC DNA]</scope>
    <source>
        <strain evidence="2 3">MS-2</strain>
    </source>
</reference>
<gene>
    <name evidence="2" type="ORF">AAF712_006163</name>
</gene>
<keyword evidence="3" id="KW-1185">Reference proteome</keyword>
<proteinExistence type="predicted"/>
<evidence type="ECO:0000313" key="2">
    <source>
        <dbReference type="EMBL" id="KAL0066772.1"/>
    </source>
</evidence>
<dbReference type="EMBL" id="JBBXMP010000032">
    <property type="protein sequence ID" value="KAL0066772.1"/>
    <property type="molecule type" value="Genomic_DNA"/>
</dbReference>
<evidence type="ECO:0000313" key="3">
    <source>
        <dbReference type="Proteomes" id="UP001437256"/>
    </source>
</evidence>
<feature type="coiled-coil region" evidence="1">
    <location>
        <begin position="38"/>
        <end position="72"/>
    </location>
</feature>
<evidence type="ECO:0008006" key="4">
    <source>
        <dbReference type="Google" id="ProtNLM"/>
    </source>
</evidence>
<dbReference type="Proteomes" id="UP001437256">
    <property type="component" value="Unassembled WGS sequence"/>
</dbReference>
<accession>A0ABR3A0A9</accession>
<dbReference type="SUPFAM" id="SSF81383">
    <property type="entry name" value="F-box domain"/>
    <property type="match status" value="1"/>
</dbReference>
<name>A0ABR3A0A9_9AGAR</name>
<dbReference type="InterPro" id="IPR036047">
    <property type="entry name" value="F-box-like_dom_sf"/>
</dbReference>
<evidence type="ECO:0000256" key="1">
    <source>
        <dbReference type="SAM" id="Coils"/>
    </source>
</evidence>
<keyword evidence="1" id="KW-0175">Coiled coil</keyword>
<protein>
    <recommendedName>
        <fullName evidence="4">F-box domain-containing protein</fullName>
    </recommendedName>
</protein>